<dbReference type="VEuPathDB" id="VectorBase:AQUA014599"/>
<organism evidence="1 2">
    <name type="scientific">Anopheles quadriannulatus</name>
    <name type="common">Mosquito</name>
    <dbReference type="NCBI Taxonomy" id="34691"/>
    <lineage>
        <taxon>Eukaryota</taxon>
        <taxon>Metazoa</taxon>
        <taxon>Ecdysozoa</taxon>
        <taxon>Arthropoda</taxon>
        <taxon>Hexapoda</taxon>
        <taxon>Insecta</taxon>
        <taxon>Pterygota</taxon>
        <taxon>Neoptera</taxon>
        <taxon>Endopterygota</taxon>
        <taxon>Diptera</taxon>
        <taxon>Nematocera</taxon>
        <taxon>Culicoidea</taxon>
        <taxon>Culicidae</taxon>
        <taxon>Anophelinae</taxon>
        <taxon>Anopheles</taxon>
    </lineage>
</organism>
<dbReference type="Proteomes" id="UP000076407">
    <property type="component" value="Unassembled WGS sequence"/>
</dbReference>
<evidence type="ECO:0000313" key="1">
    <source>
        <dbReference type="EnsemblMetazoa" id="AQUA014599-PA"/>
    </source>
</evidence>
<proteinExistence type="predicted"/>
<evidence type="ECO:0000313" key="2">
    <source>
        <dbReference type="Proteomes" id="UP000076407"/>
    </source>
</evidence>
<name>A0A182XRY0_ANOQN</name>
<dbReference type="AlphaFoldDB" id="A0A182XRY0"/>
<accession>A0A182XRY0</accession>
<protein>
    <submittedName>
        <fullName evidence="1">Uncharacterized protein</fullName>
    </submittedName>
</protein>
<keyword evidence="2" id="KW-1185">Reference proteome</keyword>
<reference evidence="1" key="1">
    <citation type="submission" date="2020-05" db="UniProtKB">
        <authorList>
            <consortium name="EnsemblMetazoa"/>
        </authorList>
    </citation>
    <scope>IDENTIFICATION</scope>
    <source>
        <strain evidence="1">SANGQUA</strain>
    </source>
</reference>
<dbReference type="EnsemblMetazoa" id="AQUA014599-RA">
    <property type="protein sequence ID" value="AQUA014599-PA"/>
    <property type="gene ID" value="AQUA014599"/>
</dbReference>
<sequence length="38" mass="4121">FGTGYIGTPTAANSEQNTLVFQLQDKRCVTCVKVLAFV</sequence>